<sequence length="50" mass="5507">MSLHSILECWHLAPILQPKFATTCQLYFAITCLAVSRPMLVNTQSGNISG</sequence>
<dbReference type="Proteomes" id="UP001054252">
    <property type="component" value="Unassembled WGS sequence"/>
</dbReference>
<dbReference type="AlphaFoldDB" id="A0AAV5K9R8"/>
<gene>
    <name evidence="1" type="ORF">SLEP1_g31002</name>
</gene>
<organism evidence="1 2">
    <name type="scientific">Rubroshorea leprosula</name>
    <dbReference type="NCBI Taxonomy" id="152421"/>
    <lineage>
        <taxon>Eukaryota</taxon>
        <taxon>Viridiplantae</taxon>
        <taxon>Streptophyta</taxon>
        <taxon>Embryophyta</taxon>
        <taxon>Tracheophyta</taxon>
        <taxon>Spermatophyta</taxon>
        <taxon>Magnoliopsida</taxon>
        <taxon>eudicotyledons</taxon>
        <taxon>Gunneridae</taxon>
        <taxon>Pentapetalae</taxon>
        <taxon>rosids</taxon>
        <taxon>malvids</taxon>
        <taxon>Malvales</taxon>
        <taxon>Dipterocarpaceae</taxon>
        <taxon>Rubroshorea</taxon>
    </lineage>
</organism>
<protein>
    <submittedName>
        <fullName evidence="1">Uncharacterized protein</fullName>
    </submittedName>
</protein>
<name>A0AAV5K9R8_9ROSI</name>
<accession>A0AAV5K9R8</accession>
<evidence type="ECO:0000313" key="1">
    <source>
        <dbReference type="EMBL" id="GKV20962.1"/>
    </source>
</evidence>
<dbReference type="EMBL" id="BPVZ01000056">
    <property type="protein sequence ID" value="GKV20962.1"/>
    <property type="molecule type" value="Genomic_DNA"/>
</dbReference>
<comment type="caution">
    <text evidence="1">The sequence shown here is derived from an EMBL/GenBank/DDBJ whole genome shotgun (WGS) entry which is preliminary data.</text>
</comment>
<evidence type="ECO:0000313" key="2">
    <source>
        <dbReference type="Proteomes" id="UP001054252"/>
    </source>
</evidence>
<keyword evidence="2" id="KW-1185">Reference proteome</keyword>
<proteinExistence type="predicted"/>
<reference evidence="1 2" key="1">
    <citation type="journal article" date="2021" name="Commun. Biol.">
        <title>The genome of Shorea leprosula (Dipterocarpaceae) highlights the ecological relevance of drought in aseasonal tropical rainforests.</title>
        <authorList>
            <person name="Ng K.K.S."/>
            <person name="Kobayashi M.J."/>
            <person name="Fawcett J.A."/>
            <person name="Hatakeyama M."/>
            <person name="Paape T."/>
            <person name="Ng C.H."/>
            <person name="Ang C.C."/>
            <person name="Tnah L.H."/>
            <person name="Lee C.T."/>
            <person name="Nishiyama T."/>
            <person name="Sese J."/>
            <person name="O'Brien M.J."/>
            <person name="Copetti D."/>
            <person name="Mohd Noor M.I."/>
            <person name="Ong R.C."/>
            <person name="Putra M."/>
            <person name="Sireger I.Z."/>
            <person name="Indrioko S."/>
            <person name="Kosugi Y."/>
            <person name="Izuno A."/>
            <person name="Isagi Y."/>
            <person name="Lee S.L."/>
            <person name="Shimizu K.K."/>
        </authorList>
    </citation>
    <scope>NUCLEOTIDE SEQUENCE [LARGE SCALE GENOMIC DNA]</scope>
    <source>
        <strain evidence="1">214</strain>
    </source>
</reference>